<comment type="caution">
    <text evidence="1">The sequence shown here is derived from an EMBL/GenBank/DDBJ whole genome shotgun (WGS) entry which is preliminary data.</text>
</comment>
<accession>A0A5D4SBQ4</accession>
<evidence type="ECO:0000313" key="1">
    <source>
        <dbReference type="EMBL" id="TYS60700.1"/>
    </source>
</evidence>
<dbReference type="Proteomes" id="UP000323732">
    <property type="component" value="Unassembled WGS sequence"/>
</dbReference>
<gene>
    <name evidence="1" type="ORF">FZD47_21060</name>
</gene>
<dbReference type="EMBL" id="VTES01000006">
    <property type="protein sequence ID" value="TYS60700.1"/>
    <property type="molecule type" value="Genomic_DNA"/>
</dbReference>
<reference evidence="1 2" key="1">
    <citation type="submission" date="2019-08" db="EMBL/GenBank/DDBJ databases">
        <title>Bacillus genomes from the desert of Cuatro Cienegas, Coahuila.</title>
        <authorList>
            <person name="Olmedo-Alvarez G."/>
        </authorList>
    </citation>
    <scope>NUCLEOTIDE SEQUENCE [LARGE SCALE GENOMIC DNA]</scope>
    <source>
        <strain evidence="1 2">CH37_1T</strain>
    </source>
</reference>
<dbReference type="RefSeq" id="WP_148950849.1">
    <property type="nucleotide sequence ID" value="NZ_VTES01000006.1"/>
</dbReference>
<organism evidence="1 2">
    <name type="scientific">Bacillus infantis</name>
    <dbReference type="NCBI Taxonomy" id="324767"/>
    <lineage>
        <taxon>Bacteria</taxon>
        <taxon>Bacillati</taxon>
        <taxon>Bacillota</taxon>
        <taxon>Bacilli</taxon>
        <taxon>Bacillales</taxon>
        <taxon>Bacillaceae</taxon>
        <taxon>Bacillus</taxon>
    </lineage>
</organism>
<name>A0A5D4SBQ4_9BACI</name>
<sequence>MPNPISKVFAVILAVLLLFFVPVYQSYQKQDDLAYQVAYQAVTNFVDNVRTKGYITPQMYEDFQRDLSVGSTILYKTEIVHEKKVYSPVYTDPTDPSTFTNKYQVDYDEFYWDQISPFLFDEDSSTPKNDRMYKLSAGDFFTVEIENMTKTKSTMLFDFLTGGLGGNDIVISIPYGGMVLNEDY</sequence>
<proteinExistence type="predicted"/>
<evidence type="ECO:0000313" key="2">
    <source>
        <dbReference type="Proteomes" id="UP000323732"/>
    </source>
</evidence>
<dbReference type="AlphaFoldDB" id="A0A5D4SBQ4"/>
<protein>
    <submittedName>
        <fullName evidence="1">Uncharacterized protein</fullName>
    </submittedName>
</protein>